<dbReference type="CDD" id="cd16098">
    <property type="entry name" value="FliS"/>
    <property type="match status" value="1"/>
</dbReference>
<proteinExistence type="inferred from homology"/>
<comment type="subcellular location">
    <subcellularLocation>
        <location evidence="1">Cytoplasm</location>
        <location evidence="1">Cytosol</location>
    </subcellularLocation>
</comment>
<evidence type="ECO:0000256" key="6">
    <source>
        <dbReference type="SAM" id="MobiDB-lite"/>
    </source>
</evidence>
<dbReference type="SUPFAM" id="SSF101116">
    <property type="entry name" value="Flagellar export chaperone FliS"/>
    <property type="match status" value="1"/>
</dbReference>
<dbReference type="EMBL" id="VSSQ01096251">
    <property type="protein sequence ID" value="MPN40065.1"/>
    <property type="molecule type" value="Genomic_DNA"/>
</dbReference>
<keyword evidence="3" id="KW-0963">Cytoplasm</keyword>
<name>A0A645HLZ0_9ZZZZ</name>
<dbReference type="PANTHER" id="PTHR34773">
    <property type="entry name" value="FLAGELLAR SECRETION CHAPERONE FLIS"/>
    <property type="match status" value="1"/>
</dbReference>
<dbReference type="GO" id="GO:0044780">
    <property type="term" value="P:bacterial-type flagellum assembly"/>
    <property type="evidence" value="ECO:0007669"/>
    <property type="project" value="InterPro"/>
</dbReference>
<dbReference type="AlphaFoldDB" id="A0A645HLZ0"/>
<gene>
    <name evidence="7" type="ORF">SDC9_187600</name>
</gene>
<comment type="caution">
    <text evidence="7">The sequence shown here is derived from an EMBL/GenBank/DDBJ whole genome shotgun (WGS) entry which is preliminary data.</text>
</comment>
<dbReference type="InterPro" id="IPR036584">
    <property type="entry name" value="FliS_sf"/>
</dbReference>
<keyword evidence="5" id="KW-0143">Chaperone</keyword>
<feature type="region of interest" description="Disordered" evidence="6">
    <location>
        <begin position="67"/>
        <end position="88"/>
    </location>
</feature>
<dbReference type="InterPro" id="IPR003713">
    <property type="entry name" value="FliS"/>
</dbReference>
<accession>A0A645HLZ0</accession>
<comment type="similarity">
    <text evidence="2">Belongs to the FliS family.</text>
</comment>
<dbReference type="Pfam" id="PF02561">
    <property type="entry name" value="FliS"/>
    <property type="match status" value="1"/>
</dbReference>
<evidence type="ECO:0008006" key="8">
    <source>
        <dbReference type="Google" id="ProtNLM"/>
    </source>
</evidence>
<organism evidence="7">
    <name type="scientific">bioreactor metagenome</name>
    <dbReference type="NCBI Taxonomy" id="1076179"/>
    <lineage>
        <taxon>unclassified sequences</taxon>
        <taxon>metagenomes</taxon>
        <taxon>ecological metagenomes</taxon>
    </lineage>
</organism>
<evidence type="ECO:0000256" key="3">
    <source>
        <dbReference type="ARBA" id="ARBA00022490"/>
    </source>
</evidence>
<evidence type="ECO:0000256" key="1">
    <source>
        <dbReference type="ARBA" id="ARBA00004514"/>
    </source>
</evidence>
<dbReference type="GO" id="GO:0071973">
    <property type="term" value="P:bacterial-type flagellum-dependent cell motility"/>
    <property type="evidence" value="ECO:0007669"/>
    <property type="project" value="TreeGrafter"/>
</dbReference>
<protein>
    <recommendedName>
        <fullName evidence="8">Flagellar secretion chaperone FliS</fullName>
    </recommendedName>
</protein>
<reference evidence="7" key="1">
    <citation type="submission" date="2019-08" db="EMBL/GenBank/DDBJ databases">
        <authorList>
            <person name="Kucharzyk K."/>
            <person name="Murdoch R.W."/>
            <person name="Higgins S."/>
            <person name="Loffler F."/>
        </authorList>
    </citation>
    <scope>NUCLEOTIDE SEQUENCE</scope>
</reference>
<dbReference type="PANTHER" id="PTHR34773:SF1">
    <property type="entry name" value="FLAGELLAR SECRETION CHAPERONE FLIS"/>
    <property type="match status" value="1"/>
</dbReference>
<dbReference type="Gene3D" id="1.20.120.340">
    <property type="entry name" value="Flagellar protein FliS"/>
    <property type="match status" value="1"/>
</dbReference>
<evidence type="ECO:0000256" key="2">
    <source>
        <dbReference type="ARBA" id="ARBA00008787"/>
    </source>
</evidence>
<evidence type="ECO:0000256" key="4">
    <source>
        <dbReference type="ARBA" id="ARBA00022795"/>
    </source>
</evidence>
<sequence>MITLNMEAGGDVASSLMALYDYIYRQLVEANVQKSPDLVAQARGMLEELRTTWEEAIEKLAEERSKAVGVTENEMSSGVTGGGFNVAG</sequence>
<keyword evidence="4" id="KW-1005">Bacterial flagellum biogenesis</keyword>
<dbReference type="GO" id="GO:0005829">
    <property type="term" value="C:cytosol"/>
    <property type="evidence" value="ECO:0007669"/>
    <property type="project" value="UniProtKB-SubCell"/>
</dbReference>
<evidence type="ECO:0000313" key="7">
    <source>
        <dbReference type="EMBL" id="MPN40065.1"/>
    </source>
</evidence>
<evidence type="ECO:0000256" key="5">
    <source>
        <dbReference type="ARBA" id="ARBA00023186"/>
    </source>
</evidence>
<feature type="compositionally biased region" description="Gly residues" evidence="6">
    <location>
        <begin position="79"/>
        <end position="88"/>
    </location>
</feature>